<keyword evidence="3" id="KW-0548">Nucleotidyltransferase</keyword>
<dbReference type="InterPro" id="IPR043128">
    <property type="entry name" value="Rev_trsase/Diguanyl_cyclase"/>
</dbReference>
<dbReference type="InterPro" id="IPR043502">
    <property type="entry name" value="DNA/RNA_pol_sf"/>
</dbReference>
<evidence type="ECO:0000313" key="4">
    <source>
        <dbReference type="Proteomes" id="UP001150062"/>
    </source>
</evidence>
<feature type="domain" description="Reverse transcriptase" evidence="2">
    <location>
        <begin position="91"/>
        <end position="315"/>
    </location>
</feature>
<reference evidence="3" key="1">
    <citation type="submission" date="2022-08" db="EMBL/GenBank/DDBJ databases">
        <title>Novel sulfate-reducing endosymbionts in the free-living metamonad Anaeramoeba.</title>
        <authorList>
            <person name="Jerlstrom-Hultqvist J."/>
            <person name="Cepicka I."/>
            <person name="Gallot-Lavallee L."/>
            <person name="Salas-Leiva D."/>
            <person name="Curtis B.A."/>
            <person name="Zahonova K."/>
            <person name="Pipaliya S."/>
            <person name="Dacks J."/>
            <person name="Roger A.J."/>
        </authorList>
    </citation>
    <scope>NUCLEOTIDE SEQUENCE</scope>
    <source>
        <strain evidence="3">Schooner1</strain>
    </source>
</reference>
<name>A0ABQ8YF15_9EUKA</name>
<feature type="region of interest" description="Disordered" evidence="1">
    <location>
        <begin position="1"/>
        <end position="25"/>
    </location>
</feature>
<proteinExistence type="predicted"/>
<dbReference type="Gene3D" id="3.30.70.270">
    <property type="match status" value="1"/>
</dbReference>
<gene>
    <name evidence="3" type="ORF">M0813_03020</name>
</gene>
<evidence type="ECO:0000313" key="3">
    <source>
        <dbReference type="EMBL" id="KAJ6243159.1"/>
    </source>
</evidence>
<accession>A0ABQ8YF15</accession>
<dbReference type="InterPro" id="IPR000477">
    <property type="entry name" value="RT_dom"/>
</dbReference>
<keyword evidence="3" id="KW-0695">RNA-directed DNA polymerase</keyword>
<dbReference type="PROSITE" id="PS50878">
    <property type="entry name" value="RT_POL"/>
    <property type="match status" value="1"/>
</dbReference>
<organism evidence="3 4">
    <name type="scientific">Anaeramoeba flamelloides</name>
    <dbReference type="NCBI Taxonomy" id="1746091"/>
    <lineage>
        <taxon>Eukaryota</taxon>
        <taxon>Metamonada</taxon>
        <taxon>Anaeramoebidae</taxon>
        <taxon>Anaeramoeba</taxon>
    </lineage>
</organism>
<comment type="caution">
    <text evidence="3">The sequence shown here is derived from an EMBL/GenBank/DDBJ whole genome shotgun (WGS) entry which is preliminary data.</text>
</comment>
<evidence type="ECO:0000256" key="1">
    <source>
        <dbReference type="SAM" id="MobiDB-lite"/>
    </source>
</evidence>
<evidence type="ECO:0000259" key="2">
    <source>
        <dbReference type="PROSITE" id="PS50878"/>
    </source>
</evidence>
<protein>
    <submittedName>
        <fullName evidence="3">Reverse transcriptase-related</fullName>
    </submittedName>
</protein>
<sequence length="366" mass="44166">MFPNVKKIQQKPLENSKNIRKDTFPGKLPTKLPKIKNETKYDLYTRFLNEKIPFKAPLIIRLNSRQQAMTKNTTEKKRLQMIKKLIIKIFKKEIHLFKTTEINYENFKNWIKKSINYSHLINFSNYARQSKYLIIELISQLNKYLIKNKFKINYYLKPTTQYGFSEKYLKKNIKNYNSLIYANNLNKIRFYSFNISFFTIIELIDRLPIKRLLLIGNNIIEIWDSREGRGIYQGDPLSPILFAFVSHFLILKIEKLVKYIQMFADDMIIIIKSKNHKKKLKKIYKIIEQFGLKVNTDKTVVTNKLKKIKYLGIKFDKKTHIFNNKMKYEEEDEDEDEDEDEMKMKMKMKMKIKIKIKMKMRIVMIK</sequence>
<dbReference type="Proteomes" id="UP001150062">
    <property type="component" value="Unassembled WGS sequence"/>
</dbReference>
<dbReference type="SUPFAM" id="SSF56672">
    <property type="entry name" value="DNA/RNA polymerases"/>
    <property type="match status" value="1"/>
</dbReference>
<keyword evidence="3" id="KW-0808">Transferase</keyword>
<dbReference type="EMBL" id="JAOAOG010000173">
    <property type="protein sequence ID" value="KAJ6243159.1"/>
    <property type="molecule type" value="Genomic_DNA"/>
</dbReference>
<dbReference type="Pfam" id="PF00078">
    <property type="entry name" value="RVT_1"/>
    <property type="match status" value="1"/>
</dbReference>
<dbReference type="GO" id="GO:0003964">
    <property type="term" value="F:RNA-directed DNA polymerase activity"/>
    <property type="evidence" value="ECO:0007669"/>
    <property type="project" value="UniProtKB-KW"/>
</dbReference>
<keyword evidence="4" id="KW-1185">Reference proteome</keyword>